<dbReference type="InterPro" id="IPR003837">
    <property type="entry name" value="GatC"/>
</dbReference>
<organism evidence="8 9">
    <name type="scientific">Lactovum miscens</name>
    <dbReference type="NCBI Taxonomy" id="190387"/>
    <lineage>
        <taxon>Bacteria</taxon>
        <taxon>Bacillati</taxon>
        <taxon>Bacillota</taxon>
        <taxon>Bacilli</taxon>
        <taxon>Lactobacillales</taxon>
        <taxon>Streptococcaceae</taxon>
        <taxon>Lactovum</taxon>
    </lineage>
</organism>
<dbReference type="InterPro" id="IPR036113">
    <property type="entry name" value="Asp/Glu-ADT_sf_sub_c"/>
</dbReference>
<dbReference type="GO" id="GO:0005524">
    <property type="term" value="F:ATP binding"/>
    <property type="evidence" value="ECO:0007669"/>
    <property type="project" value="UniProtKB-KW"/>
</dbReference>
<gene>
    <name evidence="7" type="primary">gatC</name>
    <name evidence="8" type="ORF">HNQ37_000249</name>
</gene>
<keyword evidence="9" id="KW-1185">Reference proteome</keyword>
<comment type="similarity">
    <text evidence="1 7">Belongs to the GatC family.</text>
</comment>
<evidence type="ECO:0000313" key="8">
    <source>
        <dbReference type="EMBL" id="MBB5887379.1"/>
    </source>
</evidence>
<dbReference type="Pfam" id="PF02686">
    <property type="entry name" value="GatC"/>
    <property type="match status" value="1"/>
</dbReference>
<comment type="caution">
    <text evidence="8">The sequence shown here is derived from an EMBL/GenBank/DDBJ whole genome shotgun (WGS) entry which is preliminary data.</text>
</comment>
<comment type="subunit">
    <text evidence="2 7">Heterotrimer of A, B and C subunits.</text>
</comment>
<protein>
    <recommendedName>
        <fullName evidence="7">Aspartyl/glutamyl-tRNA(Asn/Gln) amidotransferase subunit C</fullName>
        <shortName evidence="7">Asp/Glu-ADT subunit C</shortName>
        <ecNumber evidence="7">6.3.5.-</ecNumber>
    </recommendedName>
</protein>
<dbReference type="GO" id="GO:0050567">
    <property type="term" value="F:glutaminyl-tRNA synthase (glutamine-hydrolyzing) activity"/>
    <property type="evidence" value="ECO:0007669"/>
    <property type="project" value="UniProtKB-UniRule"/>
</dbReference>
<dbReference type="GO" id="GO:0006412">
    <property type="term" value="P:translation"/>
    <property type="evidence" value="ECO:0007669"/>
    <property type="project" value="UniProtKB-UniRule"/>
</dbReference>
<dbReference type="RefSeq" id="WP_183538505.1">
    <property type="nucleotide sequence ID" value="NZ_DASWOY010000027.1"/>
</dbReference>
<evidence type="ECO:0000256" key="6">
    <source>
        <dbReference type="ARBA" id="ARBA00047913"/>
    </source>
</evidence>
<reference evidence="8 9" key="1">
    <citation type="submission" date="2020-08" db="EMBL/GenBank/DDBJ databases">
        <title>Genomic Encyclopedia of Type Strains, Phase IV (KMG-IV): sequencing the most valuable type-strain genomes for metagenomic binning, comparative biology and taxonomic classification.</title>
        <authorList>
            <person name="Goeker M."/>
        </authorList>
    </citation>
    <scope>NUCLEOTIDE SEQUENCE [LARGE SCALE GENOMIC DNA]</scope>
    <source>
        <strain evidence="8 9">DSM 14925</strain>
    </source>
</reference>
<proteinExistence type="inferred from homology"/>
<keyword evidence="7" id="KW-0648">Protein biosynthesis</keyword>
<sequence length="100" mass="11153">MPITKHDVEHVAELAKLRFAEDEIDGFTETLGKIITMFEKLNEVDTEGVPFTMNVADNLNRMREDVAEPGFDREELMKNVPTKAEGFIQVPAMLEGGGDA</sequence>
<accession>A0A841C7K4</accession>
<keyword evidence="7" id="KW-0547">Nucleotide-binding</keyword>
<name>A0A841C7K4_9LACT</name>
<evidence type="ECO:0000313" key="9">
    <source>
        <dbReference type="Proteomes" id="UP000562464"/>
    </source>
</evidence>
<dbReference type="HAMAP" id="MF_00122">
    <property type="entry name" value="GatC"/>
    <property type="match status" value="1"/>
</dbReference>
<dbReference type="NCBIfam" id="TIGR00135">
    <property type="entry name" value="gatC"/>
    <property type="match status" value="1"/>
</dbReference>
<keyword evidence="8" id="KW-0808">Transferase</keyword>
<keyword evidence="3 7" id="KW-0436">Ligase</keyword>
<comment type="catalytic activity">
    <reaction evidence="5 7">
        <text>L-aspartyl-tRNA(Asn) + L-glutamine + ATP + H2O = L-asparaginyl-tRNA(Asn) + L-glutamate + ADP + phosphate + 2 H(+)</text>
        <dbReference type="Rhea" id="RHEA:14513"/>
        <dbReference type="Rhea" id="RHEA-COMP:9674"/>
        <dbReference type="Rhea" id="RHEA-COMP:9677"/>
        <dbReference type="ChEBI" id="CHEBI:15377"/>
        <dbReference type="ChEBI" id="CHEBI:15378"/>
        <dbReference type="ChEBI" id="CHEBI:29985"/>
        <dbReference type="ChEBI" id="CHEBI:30616"/>
        <dbReference type="ChEBI" id="CHEBI:43474"/>
        <dbReference type="ChEBI" id="CHEBI:58359"/>
        <dbReference type="ChEBI" id="CHEBI:78515"/>
        <dbReference type="ChEBI" id="CHEBI:78516"/>
        <dbReference type="ChEBI" id="CHEBI:456216"/>
    </reaction>
</comment>
<dbReference type="PANTHER" id="PTHR15004">
    <property type="entry name" value="GLUTAMYL-TRNA(GLN) AMIDOTRANSFERASE SUBUNIT C, MITOCHONDRIAL"/>
    <property type="match status" value="1"/>
</dbReference>
<dbReference type="EC" id="6.3.5.-" evidence="7"/>
<dbReference type="GO" id="GO:0070681">
    <property type="term" value="P:glutaminyl-tRNAGln biosynthesis via transamidation"/>
    <property type="evidence" value="ECO:0007669"/>
    <property type="project" value="TreeGrafter"/>
</dbReference>
<dbReference type="SUPFAM" id="SSF141000">
    <property type="entry name" value="Glu-tRNAGln amidotransferase C subunit"/>
    <property type="match status" value="1"/>
</dbReference>
<evidence type="ECO:0000256" key="3">
    <source>
        <dbReference type="ARBA" id="ARBA00022598"/>
    </source>
</evidence>
<evidence type="ECO:0000256" key="2">
    <source>
        <dbReference type="ARBA" id="ARBA00011123"/>
    </source>
</evidence>
<evidence type="ECO:0000256" key="5">
    <source>
        <dbReference type="ARBA" id="ARBA00047380"/>
    </source>
</evidence>
<evidence type="ECO:0000256" key="1">
    <source>
        <dbReference type="ARBA" id="ARBA00010757"/>
    </source>
</evidence>
<keyword evidence="7" id="KW-0067">ATP-binding</keyword>
<dbReference type="GO" id="GO:0016740">
    <property type="term" value="F:transferase activity"/>
    <property type="evidence" value="ECO:0007669"/>
    <property type="project" value="UniProtKB-KW"/>
</dbReference>
<dbReference type="GO" id="GO:0006450">
    <property type="term" value="P:regulation of translational fidelity"/>
    <property type="evidence" value="ECO:0007669"/>
    <property type="project" value="InterPro"/>
</dbReference>
<evidence type="ECO:0000256" key="7">
    <source>
        <dbReference type="HAMAP-Rule" id="MF_00122"/>
    </source>
</evidence>
<dbReference type="Proteomes" id="UP000562464">
    <property type="component" value="Unassembled WGS sequence"/>
</dbReference>
<comment type="function">
    <text evidence="4 7">Allows the formation of correctly charged Asn-tRNA(Asn) or Gln-tRNA(Gln) through the transamidation of misacylated Asp-tRNA(Asn) or Glu-tRNA(Gln) in organisms which lack either or both of asparaginyl-tRNA or glutaminyl-tRNA synthetases. The reaction takes place in the presence of glutamine and ATP through an activated phospho-Asp-tRNA(Asn) or phospho-Glu-tRNA(Gln).</text>
</comment>
<evidence type="ECO:0000256" key="4">
    <source>
        <dbReference type="ARBA" id="ARBA00024799"/>
    </source>
</evidence>
<dbReference type="Gene3D" id="1.10.20.60">
    <property type="entry name" value="Glu-tRNAGln amidotransferase C subunit, N-terminal domain"/>
    <property type="match status" value="1"/>
</dbReference>
<dbReference type="PANTHER" id="PTHR15004:SF0">
    <property type="entry name" value="GLUTAMYL-TRNA(GLN) AMIDOTRANSFERASE SUBUNIT C, MITOCHONDRIAL"/>
    <property type="match status" value="1"/>
</dbReference>
<dbReference type="EMBL" id="JACHHV010000002">
    <property type="protein sequence ID" value="MBB5887379.1"/>
    <property type="molecule type" value="Genomic_DNA"/>
</dbReference>
<dbReference type="AlphaFoldDB" id="A0A841C7K4"/>
<comment type="catalytic activity">
    <reaction evidence="6 7">
        <text>L-glutamyl-tRNA(Gln) + L-glutamine + ATP + H2O = L-glutaminyl-tRNA(Gln) + L-glutamate + ADP + phosphate + H(+)</text>
        <dbReference type="Rhea" id="RHEA:17521"/>
        <dbReference type="Rhea" id="RHEA-COMP:9681"/>
        <dbReference type="Rhea" id="RHEA-COMP:9684"/>
        <dbReference type="ChEBI" id="CHEBI:15377"/>
        <dbReference type="ChEBI" id="CHEBI:15378"/>
        <dbReference type="ChEBI" id="CHEBI:29985"/>
        <dbReference type="ChEBI" id="CHEBI:30616"/>
        <dbReference type="ChEBI" id="CHEBI:43474"/>
        <dbReference type="ChEBI" id="CHEBI:58359"/>
        <dbReference type="ChEBI" id="CHEBI:78520"/>
        <dbReference type="ChEBI" id="CHEBI:78521"/>
        <dbReference type="ChEBI" id="CHEBI:456216"/>
    </reaction>
</comment>